<dbReference type="EMBL" id="RKLR01000027">
    <property type="protein sequence ID" value="MBX0326011.1"/>
    <property type="molecule type" value="Genomic_DNA"/>
</dbReference>
<evidence type="ECO:0000259" key="2">
    <source>
        <dbReference type="Pfam" id="PF10633"/>
    </source>
</evidence>
<dbReference type="InterPro" id="IPR013783">
    <property type="entry name" value="Ig-like_fold"/>
</dbReference>
<accession>A0AAW4PZM2</accession>
<feature type="compositionally biased region" description="Polar residues" evidence="1">
    <location>
        <begin position="1746"/>
        <end position="1760"/>
    </location>
</feature>
<dbReference type="RefSeq" id="WP_220620862.1">
    <property type="nucleotide sequence ID" value="NZ_RKLR01000027.1"/>
</dbReference>
<protein>
    <recommendedName>
        <fullName evidence="2">Alpha-galactosidase NEW3 domain-containing protein</fullName>
    </recommendedName>
</protein>
<gene>
    <name evidence="3" type="ORF">EGH21_23645</name>
</gene>
<reference evidence="3 4" key="1">
    <citation type="submission" date="2021-06" db="EMBL/GenBank/DDBJ databases">
        <title>Halomicroarcula sp. a new haloarchaeum isolated from saline soil.</title>
        <authorList>
            <person name="Duran-Viseras A."/>
            <person name="Sanchez-Porro C."/>
            <person name="Ventosa A."/>
        </authorList>
    </citation>
    <scope>NUCLEOTIDE SEQUENCE [LARGE SCALE GENOMIC DNA]</scope>
    <source>
        <strain evidence="3 4">F13</strain>
    </source>
</reference>
<dbReference type="InterPro" id="IPR018905">
    <property type="entry name" value="A-galactase_NEW3"/>
</dbReference>
<sequence>MDRGVEAFLSVTFAVLLVSSPVAAVTSVQSPTETGTASSVTVGGDVAPSFGSQCREINGHKYCLKDVWAESSQVQPGETVTIKAVVENEGSKMGTISTYLGVRPPGETKSYPDGKKEYDIAVGERVTLEYQYRVPESGPTGEYEVTVDVWTGNDAEMFHSSGWQQVFEVRDPTTNAQITDIDPDTGTYEPGETVDTRVTVENTGDTQHTFYVGYSVRDSSGDWWDNDGTTHEPITLEPGERDSVTVAWDVEDSAPAGEYDVWTALYTGQTSDGLENRIDDASDASVFSIAESNTSPTASRESPDRDVSIETGNSVQFTLAADDADGDLDGVEWYVNGEFIEATSLSGSADRSEWTGTFDEPGSYTVEAMAFDENAEYSGVVGWSVEVTEPTEIDGQLTDLDAASGEYAAGDVVRSRVEVENTGNTEHTFYVGYSVRGPAGDWWDNGGATHELITLNPGERDSVTVGWDVPDSAPAGEYDLVTALYAGQNGGELQDRRDDDYRAGAFRIASQNTAPTAERRSPDSDTTIDVGEADKFSLAATDQNGNLDGVEWYVNGEYVETSGLSSGSDTGAFTHQFDDAGTYTIEAVAYDTERRYSDLVSWTVTVREPTEITADIRDVEMPSGEFDAGDTVTTQVLVENTGTTEHTFYVGYSVRGPDGDWRSNDGRTDESVRLAPGERDVVELEYTVPDDAEPGEYDVWTTVYENKDGGRLQNKHDEVRADAVFEVINTNVAPTIQREVPTKQIERAKDTPVVFKASIEDQNRNIAGVEWYVDGDFASETDAAGSTDTTTWETVFDQPGTYRVTAVAYDTERRYSGRISWTVTVTESADADISIVESPAGSYGAGEDVRTSVSVTNTGPMHHDFFIGYSVRGPEGMWYDTLGLTGRELSLDSGEQQQVTLSWPVRSEVPAGDYDLKVAVWQGTDRQSLTKSVDERVITDAFEKSSNVDARIDAITVESEQISTDSSTTVVSRITNTGYVDHRFDIRITGISPDGNRHPNLFTLPEAIGAGMTDRVEQGWFAPSWAEKGLYDIQVEVIDSDDGNRVVASKTLDDAVRVGKTPSDTVKIESKSQVNGIYNPGETVSAEAVIRNTGSEPGRYYVRYQARTDGGDWENKARTVAAIQPESTDTAYLSWYTDDTAGGSYDTRIVVQSIDETIVARDQFDDTIDIERRSAPPGGYELTIVTTGADGEPLDRAVTVGGATTHHVRTGSDGKVTITGLYESNPGRLPVANIYVNQPGSLTPTTRDIVLSNDGTTAEFSFSESVTVRGEVYRNDGPVIEDATVTIRSQPAATDASGEFTMDEPYSIPSNRDHIDATVTVKRDGELLKRTEKELSPGQNDIDIILYGESPIDLEEAKIGFLRGRIAFNDNPRQHSNPGFMLGWIASGIAVFGDVRDAGDAVGDGDWSDAGITLLGLAPEIGDAAKSSKIISRISRYWTGGRITLVKFAAKTTKVPAKAVKRIDSAYPAINPATTLTTRYNLADDVVQQLAKNGAPMDQAASRVAVIKNHGNGRLSDIADRVRAGGTLKTESIKAATTGLRSEHGISESSIDAIRRQYNPVIIEDGFSQIARWRDRTSLTSRTDTGNLVGDVTEALALRRVKGLHPDATVVSDLRGKQPGLYLRQGLGLGSGDFDYVLVRVTENGEYEIKRIYEVSAEEPSAYKQSEQIREQLSDLRNGNRQVKSKVLDADDFDSVDPSSDHYTIGPREYHTSSPKYDTGYDHAVRYDRDEIQDISEAYKNHKLDSNPSLRPPTTQQRPSVTPPFDPAYSQPTITRPATVP</sequence>
<dbReference type="CDD" id="cd20742">
    <property type="entry name" value="FIX_vWA-like"/>
    <property type="match status" value="1"/>
</dbReference>
<evidence type="ECO:0000313" key="4">
    <source>
        <dbReference type="Proteomes" id="UP001430377"/>
    </source>
</evidence>
<dbReference type="Proteomes" id="UP001430377">
    <property type="component" value="Unassembled WGS sequence"/>
</dbReference>
<feature type="region of interest" description="Disordered" evidence="1">
    <location>
        <begin position="509"/>
        <end position="529"/>
    </location>
</feature>
<feature type="domain" description="Alpha-galactosidase NEW3" evidence="2">
    <location>
        <begin position="627"/>
        <end position="703"/>
    </location>
</feature>
<feature type="region of interest" description="Disordered" evidence="1">
    <location>
        <begin position="1741"/>
        <end position="1781"/>
    </location>
</feature>
<proteinExistence type="predicted"/>
<name>A0AAW4PZM2_9EURY</name>
<dbReference type="Gene3D" id="2.60.40.10">
    <property type="entry name" value="Immunoglobulins"/>
    <property type="match status" value="7"/>
</dbReference>
<evidence type="ECO:0000256" key="1">
    <source>
        <dbReference type="SAM" id="MobiDB-lite"/>
    </source>
</evidence>
<dbReference type="Pfam" id="PF17957">
    <property type="entry name" value="Big_7"/>
    <property type="match status" value="1"/>
</dbReference>
<feature type="region of interest" description="Disordered" evidence="1">
    <location>
        <begin position="1691"/>
        <end position="1719"/>
    </location>
</feature>
<organism evidence="3 4">
    <name type="scientific">Haloarcula rubra</name>
    <dbReference type="NCBI Taxonomy" id="2487747"/>
    <lineage>
        <taxon>Archaea</taxon>
        <taxon>Methanobacteriati</taxon>
        <taxon>Methanobacteriota</taxon>
        <taxon>Stenosarchaea group</taxon>
        <taxon>Halobacteria</taxon>
        <taxon>Halobacteriales</taxon>
        <taxon>Haloarculaceae</taxon>
        <taxon>Haloarcula</taxon>
    </lineage>
</organism>
<comment type="caution">
    <text evidence="3">The sequence shown here is derived from an EMBL/GenBank/DDBJ whole genome shotgun (WGS) entry which is preliminary data.</text>
</comment>
<feature type="compositionally biased region" description="Polar residues" evidence="1">
    <location>
        <begin position="1770"/>
        <end position="1781"/>
    </location>
</feature>
<keyword evidence="4" id="KW-1185">Reference proteome</keyword>
<dbReference type="InterPro" id="IPR035986">
    <property type="entry name" value="PKD_dom_sf"/>
</dbReference>
<dbReference type="SUPFAM" id="SSF49299">
    <property type="entry name" value="PKD domain"/>
    <property type="match status" value="2"/>
</dbReference>
<dbReference type="Pfam" id="PF10633">
    <property type="entry name" value="NPCBM_assoc"/>
    <property type="match status" value="1"/>
</dbReference>
<evidence type="ECO:0000313" key="3">
    <source>
        <dbReference type="EMBL" id="MBX0326011.1"/>
    </source>
</evidence>